<dbReference type="InterPro" id="IPR036278">
    <property type="entry name" value="Sialidase_sf"/>
</dbReference>
<dbReference type="PANTHER" id="PTHR43752:SF2">
    <property type="entry name" value="BNR_ASP-BOX REPEAT FAMILY PROTEIN"/>
    <property type="match status" value="1"/>
</dbReference>
<gene>
    <name evidence="3" type="ORF">HGH91_08195</name>
</gene>
<feature type="domain" description="Sialidase" evidence="2">
    <location>
        <begin position="75"/>
        <end position="355"/>
    </location>
</feature>
<dbReference type="InterPro" id="IPR011040">
    <property type="entry name" value="Sialidase"/>
</dbReference>
<keyword evidence="1" id="KW-0732">Signal</keyword>
<dbReference type="AlphaFoldDB" id="A0A847S5S0"/>
<dbReference type="CDD" id="cd15482">
    <property type="entry name" value="Sialidase_non-viral"/>
    <property type="match status" value="1"/>
</dbReference>
<name>A0A847S5S0_9BACT</name>
<comment type="caution">
    <text evidence="3">The sequence shown here is derived from an EMBL/GenBank/DDBJ whole genome shotgun (WGS) entry which is preliminary data.</text>
</comment>
<dbReference type="RefSeq" id="WP_168737996.1">
    <property type="nucleotide sequence ID" value="NZ_JABAHZ010000002.1"/>
</dbReference>
<dbReference type="SUPFAM" id="SSF50939">
    <property type="entry name" value="Sialidases"/>
    <property type="match status" value="1"/>
</dbReference>
<feature type="chain" id="PRO_5032334588" evidence="1">
    <location>
        <begin position="25"/>
        <end position="391"/>
    </location>
</feature>
<protein>
    <submittedName>
        <fullName evidence="3">Exo-alpha-sialidase</fullName>
    </submittedName>
</protein>
<dbReference type="Gene3D" id="2.120.10.10">
    <property type="match status" value="1"/>
</dbReference>
<dbReference type="EMBL" id="JABAHZ010000002">
    <property type="protein sequence ID" value="NLR78600.1"/>
    <property type="molecule type" value="Genomic_DNA"/>
</dbReference>
<proteinExistence type="predicted"/>
<organism evidence="3 4">
    <name type="scientific">Chitinophaga eiseniae</name>
    <dbReference type="NCBI Taxonomy" id="634771"/>
    <lineage>
        <taxon>Bacteria</taxon>
        <taxon>Pseudomonadati</taxon>
        <taxon>Bacteroidota</taxon>
        <taxon>Chitinophagia</taxon>
        <taxon>Chitinophagales</taxon>
        <taxon>Chitinophagaceae</taxon>
        <taxon>Chitinophaga</taxon>
    </lineage>
</organism>
<evidence type="ECO:0000259" key="2">
    <source>
        <dbReference type="Pfam" id="PF13088"/>
    </source>
</evidence>
<dbReference type="Pfam" id="PF13088">
    <property type="entry name" value="BNR_2"/>
    <property type="match status" value="1"/>
</dbReference>
<evidence type="ECO:0000313" key="3">
    <source>
        <dbReference type="EMBL" id="NLR78600.1"/>
    </source>
</evidence>
<evidence type="ECO:0000313" key="4">
    <source>
        <dbReference type="Proteomes" id="UP000552864"/>
    </source>
</evidence>
<sequence length="391" mass="44252">MKFNWLIACKIFCMFFLAFVTACKKDSSSQPVPIAPIPDESASIVPQILLNQENNQIYVNRKWQGIPSVESSIDGRILVTWYSGGGGEGPGNYATVSSSKDHGLTWKKNIIIVAPAKNNYRIFDPGLWKDPHGNLHLFWAQSQSHWDNKGGVWNANITFVNDTIVCSAPKWITDGVMLNKPIVLKNTQQALYPISVWPFQPVSLDKSGAFIYSAEYQRSINDYAAFTKKSRLPLNEKIRTADEHQVAQLKDGRLLAFIRTNQGIYFCYSKDEGKSWSEPEQFKQLGATTSSRFHIQRLGSGNLLLVMNSSNSRDNLTVFLSTDDGKTWPHRLLLDARSNTSYPDACQEKDGMIDIVYDRNRASDKEILLVRIHEKDLLANNNLFKRIIVDK</sequence>
<dbReference type="Proteomes" id="UP000552864">
    <property type="component" value="Unassembled WGS sequence"/>
</dbReference>
<reference evidence="3 4" key="1">
    <citation type="submission" date="2020-04" db="EMBL/GenBank/DDBJ databases">
        <authorList>
            <person name="Yin C."/>
        </authorList>
    </citation>
    <scope>NUCLEOTIDE SEQUENCE [LARGE SCALE GENOMIC DNA]</scope>
    <source>
        <strain evidence="3 4">Ak56</strain>
    </source>
</reference>
<accession>A0A847S5S0</accession>
<dbReference type="PROSITE" id="PS51257">
    <property type="entry name" value="PROKAR_LIPOPROTEIN"/>
    <property type="match status" value="1"/>
</dbReference>
<dbReference type="PANTHER" id="PTHR43752">
    <property type="entry name" value="BNR/ASP-BOX REPEAT FAMILY PROTEIN"/>
    <property type="match status" value="1"/>
</dbReference>
<keyword evidence="4" id="KW-1185">Reference proteome</keyword>
<evidence type="ECO:0000256" key="1">
    <source>
        <dbReference type="SAM" id="SignalP"/>
    </source>
</evidence>
<feature type="signal peptide" evidence="1">
    <location>
        <begin position="1"/>
        <end position="24"/>
    </location>
</feature>